<sequence>MYADAKNASTVPPSSRTSSHTGAMYQVGVSLLTKRPAWPPMIYAQRDSAFASKLAPTGECVL</sequence>
<protein>
    <submittedName>
        <fullName evidence="2">Uncharacterized protein</fullName>
    </submittedName>
</protein>
<feature type="region of interest" description="Disordered" evidence="1">
    <location>
        <begin position="1"/>
        <end position="21"/>
    </location>
</feature>
<evidence type="ECO:0000313" key="2">
    <source>
        <dbReference type="EMBL" id="OZI87814.1"/>
    </source>
</evidence>
<reference evidence="3" key="1">
    <citation type="journal article" date="2016" name="Sci. Rep.">
        <title>Genome analysis of the kiwifruit canker pathogen Pseudomonas syringae pv. actinidiae biovar 5.</title>
        <authorList>
            <person name="Fujikawa T."/>
            <person name="Sawada H."/>
        </authorList>
    </citation>
    <scope>NUCLEOTIDE SEQUENCE [LARGE SCALE GENOMIC DNA]</scope>
    <source>
        <strain evidence="3">MAFF 212061</strain>
    </source>
</reference>
<dbReference type="EMBL" id="NKQU01000016">
    <property type="protein sequence ID" value="OZI87814.1"/>
    <property type="molecule type" value="Genomic_DNA"/>
</dbReference>
<dbReference type="AlphaFoldDB" id="A0A261WNN6"/>
<organism evidence="2 3">
    <name type="scientific">Pseudomonas avellanae</name>
    <dbReference type="NCBI Taxonomy" id="46257"/>
    <lineage>
        <taxon>Bacteria</taxon>
        <taxon>Pseudomonadati</taxon>
        <taxon>Pseudomonadota</taxon>
        <taxon>Gammaproteobacteria</taxon>
        <taxon>Pseudomonadales</taxon>
        <taxon>Pseudomonadaceae</taxon>
        <taxon>Pseudomonas</taxon>
    </lineage>
</organism>
<proteinExistence type="predicted"/>
<name>A0A261WNN6_9PSED</name>
<accession>A0A261WNN6</accession>
<evidence type="ECO:0000313" key="3">
    <source>
        <dbReference type="Proteomes" id="UP000217163"/>
    </source>
</evidence>
<feature type="compositionally biased region" description="Polar residues" evidence="1">
    <location>
        <begin position="7"/>
        <end position="21"/>
    </location>
</feature>
<dbReference type="Proteomes" id="UP000217163">
    <property type="component" value="Unassembled WGS sequence"/>
</dbReference>
<evidence type="ECO:0000256" key="1">
    <source>
        <dbReference type="SAM" id="MobiDB-lite"/>
    </source>
</evidence>
<comment type="caution">
    <text evidence="2">The sequence shown here is derived from an EMBL/GenBank/DDBJ whole genome shotgun (WGS) entry which is preliminary data.</text>
</comment>
<gene>
    <name evidence="2" type="ORF">CFN58_01300</name>
</gene>